<evidence type="ECO:0000259" key="1">
    <source>
        <dbReference type="Pfam" id="PF01476"/>
    </source>
</evidence>
<evidence type="ECO:0000313" key="3">
    <source>
        <dbReference type="Proteomes" id="UP000271193"/>
    </source>
</evidence>
<name>A0A3G6TCB9_9FLAO</name>
<dbReference type="Proteomes" id="UP000271193">
    <property type="component" value="Chromosome"/>
</dbReference>
<sequence length="341" mass="39956">MEIDFLEYKVRNGDTLNSIASRLGITGEELKLFHNSHCQKIDRIWFEHLNEVKSIFVPIHITTEKQKDYERRNTLPPLRLSASFFAKTYQVSETFESPFEKSLTIDYRISLDFRKDQNKNIYTTSYRQDHFKTNGETPESKISELSLACMKSIMPIDFTLSDSGKITGLADHKKITETFAENRKGLEDFFIGQISEKYMDTFERNIADEQFFLQQFRSTLLFQTLFPKMDWFHKKTNWTESFYFLSNSFSVSCNMEIEHENEDQDHIITTLTGNNIEFYSLQELKTGYKNNQPPENPVSGEIIIKYTTHRKNKNLIRAYGSINLSREAESVQQHTITITQG</sequence>
<evidence type="ECO:0000313" key="2">
    <source>
        <dbReference type="EMBL" id="AZB25493.1"/>
    </source>
</evidence>
<dbReference type="InterPro" id="IPR018392">
    <property type="entry name" value="LysM"/>
</dbReference>
<protein>
    <submittedName>
        <fullName evidence="2">LysM peptidoglycan-binding domain-containing protein</fullName>
    </submittedName>
</protein>
<organism evidence="2 3">
    <name type="scientific">Chryseobacterium bernardetii</name>
    <dbReference type="NCBI Taxonomy" id="1241978"/>
    <lineage>
        <taxon>Bacteria</taxon>
        <taxon>Pseudomonadati</taxon>
        <taxon>Bacteroidota</taxon>
        <taxon>Flavobacteriia</taxon>
        <taxon>Flavobacteriales</taxon>
        <taxon>Weeksellaceae</taxon>
        <taxon>Chryseobacterium group</taxon>
        <taxon>Chryseobacterium</taxon>
    </lineage>
</organism>
<dbReference type="Pfam" id="PF01476">
    <property type="entry name" value="LysM"/>
    <property type="match status" value="1"/>
</dbReference>
<feature type="domain" description="LysM" evidence="1">
    <location>
        <begin position="8"/>
        <end position="30"/>
    </location>
</feature>
<reference evidence="3" key="1">
    <citation type="submission" date="2018-11" db="EMBL/GenBank/DDBJ databases">
        <title>Proposal to divide the Flavobacteriaceae and reorganize its genera based on Amino Acid Identity values calculated from whole genome sequences.</title>
        <authorList>
            <person name="Nicholson A.C."/>
            <person name="Gulvik C.A."/>
            <person name="Whitney A.M."/>
            <person name="Humrighouse B.W."/>
            <person name="Bell M."/>
            <person name="Holmes B."/>
            <person name="Steigerwalt A.G."/>
            <person name="Villarma A."/>
            <person name="Sheth M."/>
            <person name="Batra D."/>
            <person name="Pryor J."/>
            <person name="Bernardet J.-F."/>
            <person name="Hugo C."/>
            <person name="Kampfer P."/>
            <person name="Newman J."/>
            <person name="McQuiston J.R."/>
        </authorList>
    </citation>
    <scope>NUCLEOTIDE SEQUENCE [LARGE SCALE GENOMIC DNA]</scope>
    <source>
        <strain evidence="3">G0229</strain>
    </source>
</reference>
<keyword evidence="3" id="KW-1185">Reference proteome</keyword>
<accession>A0A3G6TCB9</accession>
<dbReference type="RefSeq" id="WP_123870454.1">
    <property type="nucleotide sequence ID" value="NZ_CP033932.1"/>
</dbReference>
<proteinExistence type="predicted"/>
<dbReference type="KEGG" id="cben:EG339_13330"/>
<dbReference type="CDD" id="cd00118">
    <property type="entry name" value="LysM"/>
    <property type="match status" value="1"/>
</dbReference>
<dbReference type="AlphaFoldDB" id="A0A3G6TCB9"/>
<dbReference type="GeneID" id="99065787"/>
<dbReference type="EMBL" id="CP033932">
    <property type="protein sequence ID" value="AZB25493.1"/>
    <property type="molecule type" value="Genomic_DNA"/>
</dbReference>
<gene>
    <name evidence="2" type="ORF">EG339_13330</name>
</gene>